<dbReference type="Proteomes" id="UP000445000">
    <property type="component" value="Unassembled WGS sequence"/>
</dbReference>
<evidence type="ECO:0000256" key="5">
    <source>
        <dbReference type="ARBA" id="ARBA00023015"/>
    </source>
</evidence>
<evidence type="ECO:0000256" key="8">
    <source>
        <dbReference type="ARBA" id="ARBA00030117"/>
    </source>
</evidence>
<organism evidence="10 11">
    <name type="scientific">Steroidobacter agaridevorans</name>
    <dbReference type="NCBI Taxonomy" id="2695856"/>
    <lineage>
        <taxon>Bacteria</taxon>
        <taxon>Pseudomonadati</taxon>
        <taxon>Pseudomonadota</taxon>
        <taxon>Gammaproteobacteria</taxon>
        <taxon>Steroidobacterales</taxon>
        <taxon>Steroidobacteraceae</taxon>
        <taxon>Steroidobacter</taxon>
    </lineage>
</organism>
<evidence type="ECO:0000256" key="6">
    <source>
        <dbReference type="ARBA" id="ARBA00023163"/>
    </source>
</evidence>
<dbReference type="AlphaFoldDB" id="A0A829YPH3"/>
<keyword evidence="4" id="KW-1005">Bacterial flagellum biogenesis</keyword>
<evidence type="ECO:0000313" key="11">
    <source>
        <dbReference type="Proteomes" id="UP000445000"/>
    </source>
</evidence>
<protein>
    <recommendedName>
        <fullName evidence="2">Negative regulator of flagellin synthesis</fullName>
    </recommendedName>
    <alternativeName>
        <fullName evidence="8">Anti-sigma-28 factor</fullName>
    </alternativeName>
</protein>
<dbReference type="NCBIfam" id="TIGR03824">
    <property type="entry name" value="FlgM_jcvi"/>
    <property type="match status" value="1"/>
</dbReference>
<evidence type="ECO:0000256" key="1">
    <source>
        <dbReference type="ARBA" id="ARBA00005322"/>
    </source>
</evidence>
<dbReference type="InterPro" id="IPR007412">
    <property type="entry name" value="FlgM"/>
</dbReference>
<dbReference type="InterPro" id="IPR031316">
    <property type="entry name" value="FlgM_C"/>
</dbReference>
<dbReference type="GO" id="GO:0045892">
    <property type="term" value="P:negative regulation of DNA-templated transcription"/>
    <property type="evidence" value="ECO:0007669"/>
    <property type="project" value="InterPro"/>
</dbReference>
<evidence type="ECO:0000256" key="2">
    <source>
        <dbReference type="ARBA" id="ARBA00017823"/>
    </source>
</evidence>
<evidence type="ECO:0000259" key="9">
    <source>
        <dbReference type="Pfam" id="PF04316"/>
    </source>
</evidence>
<evidence type="ECO:0000256" key="7">
    <source>
        <dbReference type="ARBA" id="ARBA00024739"/>
    </source>
</evidence>
<proteinExistence type="inferred from homology"/>
<accession>A0A829YPH3</accession>
<dbReference type="InterPro" id="IPR035890">
    <property type="entry name" value="Anti-sigma-28_factor_FlgM_sf"/>
</dbReference>
<evidence type="ECO:0000256" key="4">
    <source>
        <dbReference type="ARBA" id="ARBA00022795"/>
    </source>
</evidence>
<name>A0A829YPH3_9GAMM</name>
<comment type="caution">
    <text evidence="10">The sequence shown here is derived from an EMBL/GenBank/DDBJ whole genome shotgun (WGS) entry which is preliminary data.</text>
</comment>
<dbReference type="SUPFAM" id="SSF101498">
    <property type="entry name" value="Anti-sigma factor FlgM"/>
    <property type="match status" value="1"/>
</dbReference>
<keyword evidence="3" id="KW-0678">Repressor</keyword>
<evidence type="ECO:0000256" key="3">
    <source>
        <dbReference type="ARBA" id="ARBA00022491"/>
    </source>
</evidence>
<keyword evidence="11" id="KW-1185">Reference proteome</keyword>
<keyword evidence="5" id="KW-0805">Transcription regulation</keyword>
<evidence type="ECO:0000313" key="10">
    <source>
        <dbReference type="EMBL" id="GFE84386.1"/>
    </source>
</evidence>
<keyword evidence="6" id="KW-0804">Transcription</keyword>
<comment type="similarity">
    <text evidence="1">Belongs to the FlgM family.</text>
</comment>
<dbReference type="Pfam" id="PF04316">
    <property type="entry name" value="FlgM"/>
    <property type="match status" value="1"/>
</dbReference>
<feature type="domain" description="Anti-sigma-28 factor FlgM C-terminal" evidence="9">
    <location>
        <begin position="47"/>
        <end position="88"/>
    </location>
</feature>
<sequence>MRTKSRGSNMKVVPGSAAAPVAGIAPAAEIRTPATTAPSATSKLQSSVLQPAMAAMNEMPDIDQEKVSALKAALERGELPFNPTKLAALIERYHRSGR</sequence>
<reference evidence="11" key="1">
    <citation type="submission" date="2020-01" db="EMBL/GenBank/DDBJ databases">
        <title>'Steroidobacter agaridevorans' sp. nov., agar-degrading bacteria isolated from rhizosphere soils.</title>
        <authorList>
            <person name="Ikenaga M."/>
            <person name="Kataoka M."/>
            <person name="Murouchi A."/>
            <person name="Katsuragi S."/>
            <person name="Sakai M."/>
        </authorList>
    </citation>
    <scope>NUCLEOTIDE SEQUENCE [LARGE SCALE GENOMIC DNA]</scope>
    <source>
        <strain evidence="11">YU21-B</strain>
    </source>
</reference>
<comment type="function">
    <text evidence="7">Responsible for the coupling of flagellin expression to flagellar assembly by preventing expression of the flagellin genes when a component of the middle class of proteins is defective. It negatively regulates flagellar genes by inhibiting the activity of FliA by directly binding to FliA.</text>
</comment>
<dbReference type="GO" id="GO:0044781">
    <property type="term" value="P:bacterial-type flagellum organization"/>
    <property type="evidence" value="ECO:0007669"/>
    <property type="project" value="UniProtKB-KW"/>
</dbReference>
<gene>
    <name evidence="10" type="ORF">GCM10011487_63860</name>
</gene>
<dbReference type="EMBL" id="BLJN01000008">
    <property type="protein sequence ID" value="GFE84386.1"/>
    <property type="molecule type" value="Genomic_DNA"/>
</dbReference>